<feature type="transmembrane region" description="Helical" evidence="15">
    <location>
        <begin position="376"/>
        <end position="395"/>
    </location>
</feature>
<dbReference type="SMART" id="SM00388">
    <property type="entry name" value="HisKA"/>
    <property type="match status" value="1"/>
</dbReference>
<dbReference type="InterPro" id="IPR003661">
    <property type="entry name" value="HisK_dim/P_dom"/>
</dbReference>
<dbReference type="PROSITE" id="PS50109">
    <property type="entry name" value="HIS_KIN"/>
    <property type="match status" value="1"/>
</dbReference>
<feature type="transmembrane region" description="Helical" evidence="15">
    <location>
        <begin position="241"/>
        <end position="259"/>
    </location>
</feature>
<keyword evidence="6" id="KW-0808">Transferase</keyword>
<feature type="transmembrane region" description="Helical" evidence="15">
    <location>
        <begin position="429"/>
        <end position="451"/>
    </location>
</feature>
<evidence type="ECO:0000256" key="1">
    <source>
        <dbReference type="ARBA" id="ARBA00000085"/>
    </source>
</evidence>
<dbReference type="InterPro" id="IPR003594">
    <property type="entry name" value="HATPase_dom"/>
</dbReference>
<dbReference type="SUPFAM" id="SSF55785">
    <property type="entry name" value="PYP-like sensor domain (PAS domain)"/>
    <property type="match status" value="1"/>
</dbReference>
<evidence type="ECO:0000256" key="5">
    <source>
        <dbReference type="ARBA" id="ARBA00022553"/>
    </source>
</evidence>
<dbReference type="Gene3D" id="1.10.287.130">
    <property type="match status" value="1"/>
</dbReference>
<comment type="caution">
    <text evidence="18">The sequence shown here is derived from an EMBL/GenBank/DDBJ whole genome shotgun (WGS) entry which is preliminary data.</text>
</comment>
<evidence type="ECO:0000256" key="3">
    <source>
        <dbReference type="ARBA" id="ARBA00006434"/>
    </source>
</evidence>
<dbReference type="InterPro" id="IPR036097">
    <property type="entry name" value="HisK_dim/P_sf"/>
</dbReference>
<evidence type="ECO:0000256" key="10">
    <source>
        <dbReference type="ARBA" id="ARBA00022840"/>
    </source>
</evidence>
<dbReference type="Pfam" id="PF00989">
    <property type="entry name" value="PAS"/>
    <property type="match status" value="1"/>
</dbReference>
<feature type="transmembrane region" description="Helical" evidence="15">
    <location>
        <begin position="74"/>
        <end position="93"/>
    </location>
</feature>
<feature type="domain" description="PAS" evidence="17">
    <location>
        <begin position="630"/>
        <end position="674"/>
    </location>
</feature>
<feature type="domain" description="Histidine kinase" evidence="16">
    <location>
        <begin position="763"/>
        <end position="977"/>
    </location>
</feature>
<dbReference type="SMART" id="SM00387">
    <property type="entry name" value="HATPase_c"/>
    <property type="match status" value="1"/>
</dbReference>
<dbReference type="CDD" id="cd10322">
    <property type="entry name" value="SLC5sbd"/>
    <property type="match status" value="1"/>
</dbReference>
<dbReference type="PANTHER" id="PTHR43065:SF10">
    <property type="entry name" value="PEROXIDE STRESS-ACTIVATED HISTIDINE KINASE MAK3"/>
    <property type="match status" value="1"/>
</dbReference>
<dbReference type="PANTHER" id="PTHR43065">
    <property type="entry name" value="SENSOR HISTIDINE KINASE"/>
    <property type="match status" value="1"/>
</dbReference>
<feature type="transmembrane region" description="Helical" evidence="15">
    <location>
        <begin position="6"/>
        <end position="27"/>
    </location>
</feature>
<evidence type="ECO:0000313" key="18">
    <source>
        <dbReference type="EMBL" id="MFJ2289725.1"/>
    </source>
</evidence>
<comment type="catalytic activity">
    <reaction evidence="1">
        <text>ATP + protein L-histidine = ADP + protein N-phospho-L-histidine.</text>
        <dbReference type="EC" id="2.7.13.3"/>
    </reaction>
</comment>
<evidence type="ECO:0000256" key="11">
    <source>
        <dbReference type="ARBA" id="ARBA00022989"/>
    </source>
</evidence>
<sequence>MPMSFSLTQMLLISAAYLAALFGVAWISERGMIPRAIIRHPLTYTLSLGVYASAWAFYGTVGLAYQYGYGFLSSYLGVSGAFLLAPVLLYPILKITRTYQLSSLADLFAFRFRSTWAGALTTIFMLIGVLPLLALQIQAVADSIGILTGEPIQSRVALAFCALIILFTIFFGSRHIATREKHEGLVFAIAFESVIKLIALGGVGLYALYGVFDGPQQLELWLLQNQTALAALHTPLQEGPWRTLLLVFFASAIVMPHMYHMTFTENLNPRSLVSASWGLPLFLLLMSLAVPLILWAGLKLGATTDPEYFTLGIGIAANSKPLALLAYVGGLSAASGLIIVTTLALSGMALNHLVLPLYQPPAEGNIYRWLKWTRRALIVAIIMAGFGFYLMLGAGQDLANLGIVAFVATLQFLPGVLSVLYWPTANRRGFIAGLLAGILVWVVTMLLPLVGNLQGFYIPLLNMIYVLDDTSWHMAAIASLAANVLMFTLISLFTNASPEEASAAEACAVDNVRRPQRRELHAASPQEFATQLAKPLGAKAAQKEVEQALRDLYLPFDERRPYALRRLRDRIEANLSGLMGPSVAQDMVETFLPYKAGGENYVTEDIHFIESRLEDYHSRLTGLAAELDALRRYHRQTLQELPMGVCSLAKDQEILMWNKAMEELTGIAAQRVVGSRLSTIGDPWKELLQGFINLPDEHLHKQHLALDGQTRWLNLHKAAIDEPLAPGNSGLVLLVEDLTETQMLEDKLVHSERLASIGRLAAGVAHEIGNPITGIACLAQNLREEREDDSELTEISGQILEQTKRVSRIVQSLMSFAHAGSHQHSDEPVCLAEVAQDAIGLLALNRRNFEVQFYNLCDPDHWVEGDPQRLAQVLINLLSNARDASPPHSAVRVKSEAGEHTVDLIVEDEGSGIPKNIMDRLFEPFFTTKDPGEGTGLGLALVYSIVEEQYGQITIDSPADVQSQRGTRIRVTLPRHGGAAGGGGGGGGGGSGGGGGGGWWRAGGGGRRRGGG</sequence>
<evidence type="ECO:0000256" key="12">
    <source>
        <dbReference type="ARBA" id="ARBA00023012"/>
    </source>
</evidence>
<gene>
    <name evidence="18" type="ORF">ACIOUF_25805</name>
</gene>
<dbReference type="Pfam" id="PF02518">
    <property type="entry name" value="HATPase_c"/>
    <property type="match status" value="1"/>
</dbReference>
<dbReference type="InterPro" id="IPR036890">
    <property type="entry name" value="HATPase_C_sf"/>
</dbReference>
<keyword evidence="11 15" id="KW-1133">Transmembrane helix</keyword>
<dbReference type="SMART" id="SM00091">
    <property type="entry name" value="PAS"/>
    <property type="match status" value="1"/>
</dbReference>
<feature type="transmembrane region" description="Helical" evidence="15">
    <location>
        <begin position="322"/>
        <end position="355"/>
    </location>
</feature>
<dbReference type="EMBL" id="JBIUVY010000074">
    <property type="protein sequence ID" value="MFJ2289725.1"/>
    <property type="molecule type" value="Genomic_DNA"/>
</dbReference>
<dbReference type="InterPro" id="IPR005467">
    <property type="entry name" value="His_kinase_dom"/>
</dbReference>
<comment type="similarity">
    <text evidence="3">Belongs to the sodium:solute symporter (SSF) (TC 2.A.21) family.</text>
</comment>
<comment type="subcellular location">
    <subcellularLocation>
        <location evidence="2">Membrane</location>
        <topology evidence="2">Multi-pass membrane protein</topology>
    </subcellularLocation>
</comment>
<evidence type="ECO:0000256" key="2">
    <source>
        <dbReference type="ARBA" id="ARBA00004141"/>
    </source>
</evidence>
<feature type="compositionally biased region" description="Gly residues" evidence="14">
    <location>
        <begin position="978"/>
        <end position="1005"/>
    </location>
</feature>
<reference evidence="18 19" key="1">
    <citation type="submission" date="2024-10" db="EMBL/GenBank/DDBJ databases">
        <title>The Natural Products Discovery Center: Release of the First 8490 Sequenced Strains for Exploring Actinobacteria Biosynthetic Diversity.</title>
        <authorList>
            <person name="Kalkreuter E."/>
            <person name="Kautsar S.A."/>
            <person name="Yang D."/>
            <person name="Bader C.D."/>
            <person name="Teijaro C.N."/>
            <person name="Fluegel L."/>
            <person name="Davis C.M."/>
            <person name="Simpson J.R."/>
            <person name="Lauterbach L."/>
            <person name="Steele A.D."/>
            <person name="Gui C."/>
            <person name="Meng S."/>
            <person name="Li G."/>
            <person name="Viehrig K."/>
            <person name="Ye F."/>
            <person name="Su P."/>
            <person name="Kiefer A.F."/>
            <person name="Nichols A."/>
            <person name="Cepeda A.J."/>
            <person name="Yan W."/>
            <person name="Fan B."/>
            <person name="Jiang Y."/>
            <person name="Adhikari A."/>
            <person name="Zheng C.-J."/>
            <person name="Schuster L."/>
            <person name="Cowan T.M."/>
            <person name="Smanski M.J."/>
            <person name="Chevrette M.G."/>
            <person name="De Carvalho L.P.S."/>
            <person name="Shen B."/>
        </authorList>
    </citation>
    <scope>NUCLEOTIDE SEQUENCE [LARGE SCALE GENOMIC DNA]</scope>
    <source>
        <strain evidence="18 19">NPDC087689</strain>
    </source>
</reference>
<keyword evidence="5" id="KW-0597">Phosphoprotein</keyword>
<dbReference type="NCBIfam" id="TIGR00229">
    <property type="entry name" value="sensory_box"/>
    <property type="match status" value="1"/>
</dbReference>
<evidence type="ECO:0000256" key="15">
    <source>
        <dbReference type="SAM" id="Phobius"/>
    </source>
</evidence>
<dbReference type="PRINTS" id="PR00344">
    <property type="entry name" value="BCTRLSENSOR"/>
</dbReference>
<dbReference type="InterPro" id="IPR013767">
    <property type="entry name" value="PAS_fold"/>
</dbReference>
<keyword evidence="9 18" id="KW-0418">Kinase</keyword>
<dbReference type="Pfam" id="PF00512">
    <property type="entry name" value="HisKA"/>
    <property type="match status" value="1"/>
</dbReference>
<organism evidence="18 19">
    <name type="scientific">Pseudomonas iridis</name>
    <dbReference type="NCBI Taxonomy" id="2710587"/>
    <lineage>
        <taxon>Bacteria</taxon>
        <taxon>Pseudomonadati</taxon>
        <taxon>Pseudomonadota</taxon>
        <taxon>Gammaproteobacteria</taxon>
        <taxon>Pseudomonadales</taxon>
        <taxon>Pseudomonadaceae</taxon>
        <taxon>Pseudomonas</taxon>
    </lineage>
</organism>
<dbReference type="InterPro" id="IPR004358">
    <property type="entry name" value="Sig_transdc_His_kin-like_C"/>
</dbReference>
<feature type="non-terminal residue" evidence="18">
    <location>
        <position position="1012"/>
    </location>
</feature>
<dbReference type="GO" id="GO:0016301">
    <property type="term" value="F:kinase activity"/>
    <property type="evidence" value="ECO:0007669"/>
    <property type="project" value="UniProtKB-KW"/>
</dbReference>
<dbReference type="SUPFAM" id="SSF47384">
    <property type="entry name" value="Homodimeric domain of signal transducing histidine kinase"/>
    <property type="match status" value="1"/>
</dbReference>
<keyword evidence="8" id="KW-0547">Nucleotide-binding</keyword>
<feature type="transmembrane region" description="Helical" evidence="15">
    <location>
        <begin position="114"/>
        <end position="135"/>
    </location>
</feature>
<dbReference type="Gene3D" id="3.30.450.20">
    <property type="entry name" value="PAS domain"/>
    <property type="match status" value="1"/>
</dbReference>
<dbReference type="RefSeq" id="WP_401285148.1">
    <property type="nucleotide sequence ID" value="NZ_JBIUVY010000074.1"/>
</dbReference>
<keyword evidence="7 15" id="KW-0812">Transmembrane</keyword>
<evidence type="ECO:0000259" key="17">
    <source>
        <dbReference type="PROSITE" id="PS50112"/>
    </source>
</evidence>
<feature type="region of interest" description="Disordered" evidence="14">
    <location>
        <begin position="975"/>
        <end position="1012"/>
    </location>
</feature>
<feature type="transmembrane region" description="Helical" evidence="15">
    <location>
        <begin position="155"/>
        <end position="173"/>
    </location>
</feature>
<evidence type="ECO:0000256" key="6">
    <source>
        <dbReference type="ARBA" id="ARBA00022679"/>
    </source>
</evidence>
<evidence type="ECO:0000256" key="8">
    <source>
        <dbReference type="ARBA" id="ARBA00022741"/>
    </source>
</evidence>
<keyword evidence="12" id="KW-0902">Two-component regulatory system</keyword>
<evidence type="ECO:0000256" key="9">
    <source>
        <dbReference type="ARBA" id="ARBA00022777"/>
    </source>
</evidence>
<evidence type="ECO:0000256" key="13">
    <source>
        <dbReference type="ARBA" id="ARBA00023136"/>
    </source>
</evidence>
<feature type="transmembrane region" description="Helical" evidence="15">
    <location>
        <begin position="401"/>
        <end position="422"/>
    </location>
</feature>
<dbReference type="PROSITE" id="PS50112">
    <property type="entry name" value="PAS"/>
    <property type="match status" value="1"/>
</dbReference>
<name>A0ABW8DR82_9PSED</name>
<dbReference type="PROSITE" id="PS50283">
    <property type="entry name" value="NA_SOLUT_SYMP_3"/>
    <property type="match status" value="1"/>
</dbReference>
<dbReference type="SUPFAM" id="SSF55874">
    <property type="entry name" value="ATPase domain of HSP90 chaperone/DNA topoisomerase II/histidine kinase"/>
    <property type="match status" value="1"/>
</dbReference>
<dbReference type="InterPro" id="IPR038377">
    <property type="entry name" value="Na/Glc_symporter_sf"/>
</dbReference>
<dbReference type="InterPro" id="IPR000014">
    <property type="entry name" value="PAS"/>
</dbReference>
<feature type="transmembrane region" description="Helical" evidence="15">
    <location>
        <begin position="471"/>
        <end position="493"/>
    </location>
</feature>
<dbReference type="Gene3D" id="1.20.1730.10">
    <property type="entry name" value="Sodium/glucose cotransporter"/>
    <property type="match status" value="1"/>
</dbReference>
<dbReference type="EC" id="2.7.13.3" evidence="4"/>
<dbReference type="CDD" id="cd00082">
    <property type="entry name" value="HisKA"/>
    <property type="match status" value="1"/>
</dbReference>
<keyword evidence="19" id="KW-1185">Reference proteome</keyword>
<evidence type="ECO:0000259" key="16">
    <source>
        <dbReference type="PROSITE" id="PS50109"/>
    </source>
</evidence>
<keyword evidence="10" id="KW-0067">ATP-binding</keyword>
<accession>A0ABW8DR82</accession>
<dbReference type="InterPro" id="IPR035965">
    <property type="entry name" value="PAS-like_dom_sf"/>
</dbReference>
<dbReference type="Proteomes" id="UP001617296">
    <property type="component" value="Unassembled WGS sequence"/>
</dbReference>
<feature type="transmembrane region" description="Helical" evidence="15">
    <location>
        <begin position="48"/>
        <end position="68"/>
    </location>
</feature>
<evidence type="ECO:0000256" key="4">
    <source>
        <dbReference type="ARBA" id="ARBA00012438"/>
    </source>
</evidence>
<dbReference type="InterPro" id="IPR001734">
    <property type="entry name" value="Na/solute_symporter"/>
</dbReference>
<protein>
    <recommendedName>
        <fullName evidence="4">histidine kinase</fullName>
        <ecNumber evidence="4">2.7.13.3</ecNumber>
    </recommendedName>
</protein>
<evidence type="ECO:0000256" key="7">
    <source>
        <dbReference type="ARBA" id="ARBA00022692"/>
    </source>
</evidence>
<keyword evidence="13 15" id="KW-0472">Membrane</keyword>
<evidence type="ECO:0000313" key="19">
    <source>
        <dbReference type="Proteomes" id="UP001617296"/>
    </source>
</evidence>
<feature type="transmembrane region" description="Helical" evidence="15">
    <location>
        <begin position="185"/>
        <end position="212"/>
    </location>
</feature>
<proteinExistence type="inferred from homology"/>
<feature type="transmembrane region" description="Helical" evidence="15">
    <location>
        <begin position="279"/>
        <end position="302"/>
    </location>
</feature>
<evidence type="ECO:0000256" key="14">
    <source>
        <dbReference type="SAM" id="MobiDB-lite"/>
    </source>
</evidence>
<dbReference type="CDD" id="cd00130">
    <property type="entry name" value="PAS"/>
    <property type="match status" value="1"/>
</dbReference>
<dbReference type="Gene3D" id="3.30.565.10">
    <property type="entry name" value="Histidine kinase-like ATPase, C-terminal domain"/>
    <property type="match status" value="1"/>
</dbReference>